<organism evidence="9 10">
    <name type="scientific">Chromatocurvus halotolerans</name>
    <dbReference type="NCBI Taxonomy" id="1132028"/>
    <lineage>
        <taxon>Bacteria</taxon>
        <taxon>Pseudomonadati</taxon>
        <taxon>Pseudomonadota</taxon>
        <taxon>Gammaproteobacteria</taxon>
        <taxon>Cellvibrionales</taxon>
        <taxon>Halieaceae</taxon>
        <taxon>Chromatocurvus</taxon>
    </lineage>
</organism>
<evidence type="ECO:0000256" key="7">
    <source>
        <dbReference type="SAM" id="Phobius"/>
    </source>
</evidence>
<evidence type="ECO:0000313" key="9">
    <source>
        <dbReference type="EMBL" id="TCO78295.1"/>
    </source>
</evidence>
<dbReference type="AlphaFoldDB" id="A0A4R2LG75"/>
<evidence type="ECO:0000256" key="1">
    <source>
        <dbReference type="ARBA" id="ARBA00004651"/>
    </source>
</evidence>
<protein>
    <submittedName>
        <fullName evidence="9">MnhB subunit of Na+/H+ antiporter-like protein</fullName>
    </submittedName>
</protein>
<feature type="transmembrane region" description="Helical" evidence="7">
    <location>
        <begin position="125"/>
        <end position="146"/>
    </location>
</feature>
<evidence type="ECO:0000313" key="10">
    <source>
        <dbReference type="Proteomes" id="UP000294980"/>
    </source>
</evidence>
<keyword evidence="5 7" id="KW-1133">Transmembrane helix</keyword>
<dbReference type="PANTHER" id="PTHR33932">
    <property type="entry name" value="NA(+)/H(+) ANTIPORTER SUBUNIT B"/>
    <property type="match status" value="1"/>
</dbReference>
<sequence>MTGVVRWAFAGLLAVLAFGLASVVLQIPGTGSALRSQVMAQLPQSGVDHAVTAVLLNFRGYDTFLELVVLLLALFGAWGLSDSIDEAPLDTDIDVLTELVAFLVPVLIVVAAYLLWVGAYSPGGAFQGGAVLAGAGVLLSLCDPGWRSRRVERIGEVLLVPGVLVFLLVGLASMLLGGQFLEYPRDMAGSLILLVEGFAMLSIAVTLHTLFAGTPRFGGGA</sequence>
<dbReference type="Pfam" id="PF04039">
    <property type="entry name" value="MnhB"/>
    <property type="match status" value="1"/>
</dbReference>
<dbReference type="EMBL" id="SLWX01000001">
    <property type="protein sequence ID" value="TCO78295.1"/>
    <property type="molecule type" value="Genomic_DNA"/>
</dbReference>
<evidence type="ECO:0000256" key="5">
    <source>
        <dbReference type="ARBA" id="ARBA00022989"/>
    </source>
</evidence>
<evidence type="ECO:0000256" key="4">
    <source>
        <dbReference type="ARBA" id="ARBA00022692"/>
    </source>
</evidence>
<feature type="transmembrane region" description="Helical" evidence="7">
    <location>
        <begin position="158"/>
        <end position="181"/>
    </location>
</feature>
<reference evidence="9 10" key="1">
    <citation type="submission" date="2019-03" db="EMBL/GenBank/DDBJ databases">
        <title>Genomic Encyclopedia of Type Strains, Phase IV (KMG-IV): sequencing the most valuable type-strain genomes for metagenomic binning, comparative biology and taxonomic classification.</title>
        <authorList>
            <person name="Goeker M."/>
        </authorList>
    </citation>
    <scope>NUCLEOTIDE SEQUENCE [LARGE SCALE GENOMIC DNA]</scope>
    <source>
        <strain evidence="9 10">DSM 23344</strain>
    </source>
</reference>
<keyword evidence="10" id="KW-1185">Reference proteome</keyword>
<keyword evidence="6 7" id="KW-0472">Membrane</keyword>
<feature type="transmembrane region" description="Helical" evidence="7">
    <location>
        <begin position="93"/>
        <end position="119"/>
    </location>
</feature>
<dbReference type="GO" id="GO:0005886">
    <property type="term" value="C:plasma membrane"/>
    <property type="evidence" value="ECO:0007669"/>
    <property type="project" value="UniProtKB-SubCell"/>
</dbReference>
<evidence type="ECO:0000259" key="8">
    <source>
        <dbReference type="Pfam" id="PF04039"/>
    </source>
</evidence>
<comment type="subcellular location">
    <subcellularLocation>
        <location evidence="1">Cell membrane</location>
        <topology evidence="1">Multi-pass membrane protein</topology>
    </subcellularLocation>
</comment>
<feature type="transmembrane region" description="Helical" evidence="7">
    <location>
        <begin position="64"/>
        <end position="81"/>
    </location>
</feature>
<proteinExistence type="inferred from homology"/>
<dbReference type="RefSeq" id="WP_205686560.1">
    <property type="nucleotide sequence ID" value="NZ_QQSW01000006.1"/>
</dbReference>
<dbReference type="InterPro" id="IPR050622">
    <property type="entry name" value="CPA3_antiporter_subunitB"/>
</dbReference>
<feature type="transmembrane region" description="Helical" evidence="7">
    <location>
        <begin position="187"/>
        <end position="211"/>
    </location>
</feature>
<keyword evidence="4 7" id="KW-0812">Transmembrane</keyword>
<comment type="caution">
    <text evidence="9">The sequence shown here is derived from an EMBL/GenBank/DDBJ whole genome shotgun (WGS) entry which is preliminary data.</text>
</comment>
<comment type="similarity">
    <text evidence="2">Belongs to the CPA3 antiporters (TC 2.A.63) subunit B family.</text>
</comment>
<dbReference type="Proteomes" id="UP000294980">
    <property type="component" value="Unassembled WGS sequence"/>
</dbReference>
<accession>A0A4R2LG75</accession>
<evidence type="ECO:0000256" key="6">
    <source>
        <dbReference type="ARBA" id="ARBA00023136"/>
    </source>
</evidence>
<evidence type="ECO:0000256" key="3">
    <source>
        <dbReference type="ARBA" id="ARBA00022475"/>
    </source>
</evidence>
<keyword evidence="3" id="KW-1003">Cell membrane</keyword>
<dbReference type="InterPro" id="IPR007182">
    <property type="entry name" value="MnhB"/>
</dbReference>
<dbReference type="PANTHER" id="PTHR33932:SF4">
    <property type="entry name" value="NA(+)_H(+) ANTIPORTER SUBUNIT B"/>
    <property type="match status" value="1"/>
</dbReference>
<gene>
    <name evidence="9" type="ORF">EV688_101108</name>
</gene>
<feature type="domain" description="Na+/H+ antiporter MnhB subunit-related protein" evidence="8">
    <location>
        <begin position="98"/>
        <end position="190"/>
    </location>
</feature>
<evidence type="ECO:0000256" key="2">
    <source>
        <dbReference type="ARBA" id="ARBA00009425"/>
    </source>
</evidence>
<name>A0A4R2LG75_9GAMM</name>